<dbReference type="PANTHER" id="PTHR14859">
    <property type="entry name" value="CALCOFLUOR WHITE HYPERSENSITIVE PROTEIN PRECURSOR"/>
    <property type="match status" value="1"/>
</dbReference>
<dbReference type="InterPro" id="IPR005135">
    <property type="entry name" value="Endo/exonuclease/phosphatase"/>
</dbReference>
<evidence type="ECO:0000313" key="4">
    <source>
        <dbReference type="Proteomes" id="UP000186309"/>
    </source>
</evidence>
<dbReference type="KEGG" id="pbor:BSF38_02556"/>
<dbReference type="STRING" id="1387353.BSF38_02556"/>
<dbReference type="GO" id="GO:0003824">
    <property type="term" value="F:catalytic activity"/>
    <property type="evidence" value="ECO:0007669"/>
    <property type="project" value="InterPro"/>
</dbReference>
<dbReference type="InterPro" id="IPR036691">
    <property type="entry name" value="Endo/exonu/phosph_ase_sf"/>
</dbReference>
<protein>
    <recommendedName>
        <fullName evidence="2">Endonuclease/exonuclease/phosphatase domain-containing protein</fullName>
    </recommendedName>
</protein>
<dbReference type="Gene3D" id="3.60.10.10">
    <property type="entry name" value="Endonuclease/exonuclease/phosphatase"/>
    <property type="match status" value="1"/>
</dbReference>
<feature type="signal peptide" evidence="1">
    <location>
        <begin position="1"/>
        <end position="22"/>
    </location>
</feature>
<name>A0A1U7CQA0_9BACT</name>
<dbReference type="AlphaFoldDB" id="A0A1U7CQA0"/>
<dbReference type="Pfam" id="PF03372">
    <property type="entry name" value="Exo_endo_phos"/>
    <property type="match status" value="1"/>
</dbReference>
<keyword evidence="4" id="KW-1185">Reference proteome</keyword>
<dbReference type="RefSeq" id="WP_076346120.1">
    <property type="nucleotide sequence ID" value="NZ_CP019082.1"/>
</dbReference>
<proteinExistence type="predicted"/>
<accession>A0A1U7CQA0</accession>
<dbReference type="SUPFAM" id="SSF56219">
    <property type="entry name" value="DNase I-like"/>
    <property type="match status" value="1"/>
</dbReference>
<organism evidence="3 4">
    <name type="scientific">Paludisphaera borealis</name>
    <dbReference type="NCBI Taxonomy" id="1387353"/>
    <lineage>
        <taxon>Bacteria</taxon>
        <taxon>Pseudomonadati</taxon>
        <taxon>Planctomycetota</taxon>
        <taxon>Planctomycetia</taxon>
        <taxon>Isosphaerales</taxon>
        <taxon>Isosphaeraceae</taxon>
        <taxon>Paludisphaera</taxon>
    </lineage>
</organism>
<gene>
    <name evidence="3" type="ORF">BSF38_02556</name>
</gene>
<keyword evidence="1" id="KW-0732">Signal</keyword>
<dbReference type="OrthoDB" id="155529at2"/>
<dbReference type="GO" id="GO:0006506">
    <property type="term" value="P:GPI anchor biosynthetic process"/>
    <property type="evidence" value="ECO:0007669"/>
    <property type="project" value="TreeGrafter"/>
</dbReference>
<dbReference type="PANTHER" id="PTHR14859:SF15">
    <property type="entry name" value="ENDONUCLEASE_EXONUCLEASE_PHOSPHATASE DOMAIN-CONTAINING PROTEIN"/>
    <property type="match status" value="1"/>
</dbReference>
<dbReference type="EMBL" id="CP019082">
    <property type="protein sequence ID" value="APW61053.1"/>
    <property type="molecule type" value="Genomic_DNA"/>
</dbReference>
<reference evidence="4" key="1">
    <citation type="submission" date="2016-12" db="EMBL/GenBank/DDBJ databases">
        <title>Comparative genomics of four Isosphaeraceae planctomycetes: a common pool of plasmids and glycoside hydrolase genes.</title>
        <authorList>
            <person name="Ivanova A."/>
        </authorList>
    </citation>
    <scope>NUCLEOTIDE SEQUENCE [LARGE SCALE GENOMIC DNA]</scope>
    <source>
        <strain evidence="4">PX4</strain>
    </source>
</reference>
<feature type="chain" id="PRO_5012030030" description="Endonuclease/exonuclease/phosphatase domain-containing protein" evidence="1">
    <location>
        <begin position="23"/>
        <end position="263"/>
    </location>
</feature>
<feature type="domain" description="Endonuclease/exonuclease/phosphatase" evidence="2">
    <location>
        <begin position="31"/>
        <end position="252"/>
    </location>
</feature>
<evidence type="ECO:0000256" key="1">
    <source>
        <dbReference type="SAM" id="SignalP"/>
    </source>
</evidence>
<dbReference type="GO" id="GO:0016020">
    <property type="term" value="C:membrane"/>
    <property type="evidence" value="ECO:0007669"/>
    <property type="project" value="GOC"/>
</dbReference>
<dbReference type="Proteomes" id="UP000186309">
    <property type="component" value="Chromosome"/>
</dbReference>
<evidence type="ECO:0000259" key="2">
    <source>
        <dbReference type="Pfam" id="PF03372"/>
    </source>
</evidence>
<dbReference type="InterPro" id="IPR051916">
    <property type="entry name" value="GPI-anchor_lipid_remodeler"/>
</dbReference>
<sequence>MNKRGWTLALCLLAHAAAPAFAAEPTRIRVLSYNIHHGEGMDGKLDLERIAKVILSVDPHVVALQEVDRGVKRTEGVDEPGELGRLTKMTPIFERNIVFQGGDYGNAVLTRLPVTGHRNIPVPSHYVGEQRGVLTVDLTAPDARKTPFRFMATHIDYRTSDAERLDSVKRIEEVAREQPNLPTLLVGDLNSMPDSRVMKAFGENWTRTDSTSLPTYPADKPNSQIDYVLVRPAPRWKVVETRVLDEPVASDHRPLLVVLELVD</sequence>
<evidence type="ECO:0000313" key="3">
    <source>
        <dbReference type="EMBL" id="APW61053.1"/>
    </source>
</evidence>